<dbReference type="Gene3D" id="3.90.550.10">
    <property type="entry name" value="Spore Coat Polysaccharide Biosynthesis Protein SpsA, Chain A"/>
    <property type="match status" value="1"/>
</dbReference>
<dbReference type="Pfam" id="PF00535">
    <property type="entry name" value="Glycos_transf_2"/>
    <property type="match status" value="1"/>
</dbReference>
<dbReference type="EMBL" id="QDKJ01000004">
    <property type="protein sequence ID" value="PWC13672.1"/>
    <property type="molecule type" value="Genomic_DNA"/>
</dbReference>
<dbReference type="InterPro" id="IPR029044">
    <property type="entry name" value="Nucleotide-diphossugar_trans"/>
</dbReference>
<protein>
    <recommendedName>
        <fullName evidence="1">Glycosyltransferase 2-like domain-containing protein</fullName>
    </recommendedName>
</protein>
<dbReference type="PANTHER" id="PTHR43685:SF2">
    <property type="entry name" value="GLYCOSYLTRANSFERASE 2-LIKE DOMAIN-CONTAINING PROTEIN"/>
    <property type="match status" value="1"/>
</dbReference>
<keyword evidence="3" id="KW-1185">Reference proteome</keyword>
<evidence type="ECO:0000259" key="1">
    <source>
        <dbReference type="Pfam" id="PF00535"/>
    </source>
</evidence>
<dbReference type="OrthoDB" id="9801954at2"/>
<gene>
    <name evidence="2" type="ORF">B4923_06910</name>
</gene>
<dbReference type="InterPro" id="IPR050834">
    <property type="entry name" value="Glycosyltransf_2"/>
</dbReference>
<dbReference type="RefSeq" id="WP_109053621.1">
    <property type="nucleotide sequence ID" value="NZ_QDKJ01000004.1"/>
</dbReference>
<sequence>MFTIVIPSYNGEKYIFKTIDSILQQTFRNFEIILIDDASKDDTVNMVRSRYPTEVKIIEKKINQGLAKNINEAVSQAKGELIVCLGQDDLLDKNHLNKVKDVFLDENVTICHNASKILSPTDIVGDYFISPPKIIKVTNNYKYEMSKRNIFQSCGLCFRKSVFLSVSGWDESYKLYGEWLVYLKIASAGKLVFIPELISFYRRHDSNITNTFNTIESYIDRRRYFIKCRKAALTLNNFNLTEKIKLNIFYFLYDFRIIGRILYEKVF</sequence>
<reference evidence="2 3" key="1">
    <citation type="submission" date="2018-04" db="EMBL/GenBank/DDBJ databases">
        <title>Brenneria corticis sp.nov.</title>
        <authorList>
            <person name="Li Y."/>
        </authorList>
    </citation>
    <scope>NUCLEOTIDE SEQUENCE [LARGE SCALE GENOMIC DNA]</scope>
    <source>
        <strain evidence="2 3">LMG 27715</strain>
    </source>
</reference>
<organism evidence="2 3">
    <name type="scientific">Brenneria roseae subsp. americana</name>
    <dbReference type="NCBI Taxonomy" id="1508507"/>
    <lineage>
        <taxon>Bacteria</taxon>
        <taxon>Pseudomonadati</taxon>
        <taxon>Pseudomonadota</taxon>
        <taxon>Gammaproteobacteria</taxon>
        <taxon>Enterobacterales</taxon>
        <taxon>Pectobacteriaceae</taxon>
        <taxon>Brenneria</taxon>
    </lineage>
</organism>
<dbReference type="Proteomes" id="UP000245138">
    <property type="component" value="Unassembled WGS sequence"/>
</dbReference>
<dbReference type="PANTHER" id="PTHR43685">
    <property type="entry name" value="GLYCOSYLTRANSFERASE"/>
    <property type="match status" value="1"/>
</dbReference>
<name>A0A2U1TWF2_9GAMM</name>
<evidence type="ECO:0000313" key="3">
    <source>
        <dbReference type="Proteomes" id="UP000245138"/>
    </source>
</evidence>
<comment type="caution">
    <text evidence="2">The sequence shown here is derived from an EMBL/GenBank/DDBJ whole genome shotgun (WGS) entry which is preliminary data.</text>
</comment>
<proteinExistence type="predicted"/>
<dbReference type="AlphaFoldDB" id="A0A2U1TWF2"/>
<feature type="domain" description="Glycosyltransferase 2-like" evidence="1">
    <location>
        <begin position="3"/>
        <end position="140"/>
    </location>
</feature>
<dbReference type="InterPro" id="IPR001173">
    <property type="entry name" value="Glyco_trans_2-like"/>
</dbReference>
<accession>A0A2U1TWF2</accession>
<dbReference type="SUPFAM" id="SSF53448">
    <property type="entry name" value="Nucleotide-diphospho-sugar transferases"/>
    <property type="match status" value="1"/>
</dbReference>
<evidence type="ECO:0000313" key="2">
    <source>
        <dbReference type="EMBL" id="PWC13672.1"/>
    </source>
</evidence>